<feature type="region of interest" description="Disordered" evidence="1">
    <location>
        <begin position="193"/>
        <end position="223"/>
    </location>
</feature>
<feature type="transmembrane region" description="Helical" evidence="2">
    <location>
        <begin position="132"/>
        <end position="152"/>
    </location>
</feature>
<proteinExistence type="predicted"/>
<dbReference type="AlphaFoldDB" id="A0A0G3GWW4"/>
<evidence type="ECO:0000256" key="2">
    <source>
        <dbReference type="SAM" id="Phobius"/>
    </source>
</evidence>
<dbReference type="Proteomes" id="UP000035368">
    <property type="component" value="Chromosome"/>
</dbReference>
<keyword evidence="2" id="KW-1133">Transmembrane helix</keyword>
<keyword evidence="2" id="KW-0472">Membrane</keyword>
<gene>
    <name evidence="3" type="ORF">CEPID_07455</name>
</gene>
<dbReference type="STRING" id="1050174.CEPID_07455"/>
<name>A0A0G3GWW4_9CORY</name>
<protein>
    <submittedName>
        <fullName evidence="3">Uncharacterized protein</fullName>
    </submittedName>
</protein>
<evidence type="ECO:0000313" key="4">
    <source>
        <dbReference type="Proteomes" id="UP000035368"/>
    </source>
</evidence>
<feature type="transmembrane region" description="Helical" evidence="2">
    <location>
        <begin position="75"/>
        <end position="94"/>
    </location>
</feature>
<accession>A0A0G3GWW4</accession>
<feature type="transmembrane region" description="Helical" evidence="2">
    <location>
        <begin position="31"/>
        <end position="55"/>
    </location>
</feature>
<dbReference type="KEGG" id="cei:CEPID_07455"/>
<evidence type="ECO:0000256" key="1">
    <source>
        <dbReference type="SAM" id="MobiDB-lite"/>
    </source>
</evidence>
<dbReference type="PATRIC" id="fig|1050174.4.peg.1502"/>
<reference evidence="3 4" key="1">
    <citation type="submission" date="2015-05" db="EMBL/GenBank/DDBJ databases">
        <title>Complete genome sequence of Corynebacterium epidermidicanis DSM 45586, isolated from the skin of a dog suffering from pruritus.</title>
        <authorList>
            <person name="Ruckert C."/>
            <person name="Albersmeier A."/>
            <person name="Winkler A."/>
            <person name="Tauch A."/>
        </authorList>
    </citation>
    <scope>NUCLEOTIDE SEQUENCE [LARGE SCALE GENOMIC DNA]</scope>
    <source>
        <strain evidence="3 4">DSM 45586</strain>
    </source>
</reference>
<evidence type="ECO:0000313" key="3">
    <source>
        <dbReference type="EMBL" id="AKK03342.1"/>
    </source>
</evidence>
<keyword evidence="4" id="KW-1185">Reference proteome</keyword>
<feature type="transmembrane region" description="Helical" evidence="2">
    <location>
        <begin position="101"/>
        <end position="120"/>
    </location>
</feature>
<sequence length="223" mass="24450">MNHTSTDKEYEDLAARERSIAARLDMSGHRVALLGGPLLIVLSWFLPYTGPITGIDLAFSTQRSIDYGIAPQERMFVWLSALGPVLLTLGAYFLRSTKLAQIGWIISGIAMFFSIFAIWMRQTRDSGLGPGPGMILGALAILVVVYGLYNVVTLRSAEQEDIAEARRRSESLDPVAKVQKELLDGNRLATASGAAENLVDERRQRAAQSRKASQTPDQPDEDA</sequence>
<dbReference type="OrthoDB" id="4773013at2"/>
<keyword evidence="2" id="KW-0812">Transmembrane</keyword>
<dbReference type="EMBL" id="CP011541">
    <property type="protein sequence ID" value="AKK03342.1"/>
    <property type="molecule type" value="Genomic_DNA"/>
</dbReference>
<dbReference type="RefSeq" id="WP_047240392.1">
    <property type="nucleotide sequence ID" value="NZ_CP011541.1"/>
</dbReference>
<organism evidence="3 4">
    <name type="scientific">Corynebacterium epidermidicanis</name>
    <dbReference type="NCBI Taxonomy" id="1050174"/>
    <lineage>
        <taxon>Bacteria</taxon>
        <taxon>Bacillati</taxon>
        <taxon>Actinomycetota</taxon>
        <taxon>Actinomycetes</taxon>
        <taxon>Mycobacteriales</taxon>
        <taxon>Corynebacteriaceae</taxon>
        <taxon>Corynebacterium</taxon>
    </lineage>
</organism>